<name>A0ABP7SUQ3_9SPHN</name>
<keyword evidence="2" id="KW-1185">Reference proteome</keyword>
<dbReference type="RefSeq" id="WP_344706749.1">
    <property type="nucleotide sequence ID" value="NZ_BAABBQ010000001.1"/>
</dbReference>
<reference evidence="2" key="1">
    <citation type="journal article" date="2019" name="Int. J. Syst. Evol. Microbiol.">
        <title>The Global Catalogue of Microorganisms (GCM) 10K type strain sequencing project: providing services to taxonomists for standard genome sequencing and annotation.</title>
        <authorList>
            <consortium name="The Broad Institute Genomics Platform"/>
            <consortium name="The Broad Institute Genome Sequencing Center for Infectious Disease"/>
            <person name="Wu L."/>
            <person name="Ma J."/>
        </authorList>
    </citation>
    <scope>NUCLEOTIDE SEQUENCE [LARGE SCALE GENOMIC DNA]</scope>
    <source>
        <strain evidence="2">JCM 17563</strain>
    </source>
</reference>
<evidence type="ECO:0000313" key="2">
    <source>
        <dbReference type="Proteomes" id="UP001500235"/>
    </source>
</evidence>
<proteinExistence type="predicted"/>
<protein>
    <submittedName>
        <fullName evidence="1">Uncharacterized protein</fullName>
    </submittedName>
</protein>
<dbReference type="Proteomes" id="UP001500235">
    <property type="component" value="Unassembled WGS sequence"/>
</dbReference>
<dbReference type="EMBL" id="BAABBQ010000001">
    <property type="protein sequence ID" value="GAA4016773.1"/>
    <property type="molecule type" value="Genomic_DNA"/>
</dbReference>
<organism evidence="1 2">
    <name type="scientific">Sphingomonas swuensis</name>
    <dbReference type="NCBI Taxonomy" id="977800"/>
    <lineage>
        <taxon>Bacteria</taxon>
        <taxon>Pseudomonadati</taxon>
        <taxon>Pseudomonadota</taxon>
        <taxon>Alphaproteobacteria</taxon>
        <taxon>Sphingomonadales</taxon>
        <taxon>Sphingomonadaceae</taxon>
        <taxon>Sphingomonas</taxon>
    </lineage>
</organism>
<gene>
    <name evidence="1" type="ORF">GCM10022280_14820</name>
</gene>
<accession>A0ABP7SUQ3</accession>
<evidence type="ECO:0000313" key="1">
    <source>
        <dbReference type="EMBL" id="GAA4016773.1"/>
    </source>
</evidence>
<comment type="caution">
    <text evidence="1">The sequence shown here is derived from an EMBL/GenBank/DDBJ whole genome shotgun (WGS) entry which is preliminary data.</text>
</comment>
<sequence length="74" mass="7929">MTLLAALAFTAVLAVAMSVLAETIGLNWRKIAAALEGQSFLAEPVMVTRPVRVRMVSRPVSRPLTARPQLRAAA</sequence>